<dbReference type="AlphaFoldDB" id="A0A183AEA1"/>
<accession>A0A183AEA1</accession>
<evidence type="ECO:0000313" key="3">
    <source>
        <dbReference type="WBParaSite" id="ECPE_0000529801-mRNA-1"/>
    </source>
</evidence>
<name>A0A183AEA1_9TREM</name>
<dbReference type="Proteomes" id="UP000272942">
    <property type="component" value="Unassembled WGS sequence"/>
</dbReference>
<keyword evidence="2" id="KW-1185">Reference proteome</keyword>
<sequence>MNRCLGSVIADWFEKLFVGTVRFNVLLFLWDQWFVQQFRFDVFERMSRVLIKLMETDIRRAVTTAELNEPPQSCVIRVTIDYLIAGRLVASRSTLSDSQRYFTGTMTSPKLQLNVTEEDQIEEDLRPENAINVLYFPDERELLFPVSRYISRMLF</sequence>
<reference evidence="3" key="1">
    <citation type="submission" date="2016-06" db="UniProtKB">
        <authorList>
            <consortium name="WormBaseParasite"/>
        </authorList>
    </citation>
    <scope>IDENTIFICATION</scope>
</reference>
<proteinExistence type="predicted"/>
<dbReference type="WBParaSite" id="ECPE_0000529801-mRNA-1">
    <property type="protein sequence ID" value="ECPE_0000529801-mRNA-1"/>
    <property type="gene ID" value="ECPE_0000529801"/>
</dbReference>
<evidence type="ECO:0000313" key="1">
    <source>
        <dbReference type="EMBL" id="VDP75094.1"/>
    </source>
</evidence>
<evidence type="ECO:0000313" key="2">
    <source>
        <dbReference type="Proteomes" id="UP000272942"/>
    </source>
</evidence>
<dbReference type="OrthoDB" id="70142at2759"/>
<reference evidence="1 2" key="2">
    <citation type="submission" date="2018-11" db="EMBL/GenBank/DDBJ databases">
        <authorList>
            <consortium name="Pathogen Informatics"/>
        </authorList>
    </citation>
    <scope>NUCLEOTIDE SEQUENCE [LARGE SCALE GENOMIC DNA]</scope>
    <source>
        <strain evidence="1 2">Egypt</strain>
    </source>
</reference>
<gene>
    <name evidence="1" type="ORF">ECPE_LOCUS5286</name>
</gene>
<organism evidence="3">
    <name type="scientific">Echinostoma caproni</name>
    <dbReference type="NCBI Taxonomy" id="27848"/>
    <lineage>
        <taxon>Eukaryota</taxon>
        <taxon>Metazoa</taxon>
        <taxon>Spiralia</taxon>
        <taxon>Lophotrochozoa</taxon>
        <taxon>Platyhelminthes</taxon>
        <taxon>Trematoda</taxon>
        <taxon>Digenea</taxon>
        <taxon>Plagiorchiida</taxon>
        <taxon>Echinostomata</taxon>
        <taxon>Echinostomatoidea</taxon>
        <taxon>Echinostomatidae</taxon>
        <taxon>Echinostoma</taxon>
    </lineage>
</organism>
<protein>
    <submittedName>
        <fullName evidence="3">Bestrophin homolog</fullName>
    </submittedName>
</protein>
<dbReference type="EMBL" id="UZAN01042127">
    <property type="protein sequence ID" value="VDP75094.1"/>
    <property type="molecule type" value="Genomic_DNA"/>
</dbReference>